<dbReference type="AlphaFoldDB" id="A0AAV3PGL6"/>
<evidence type="ECO:0000313" key="3">
    <source>
        <dbReference type="Proteomes" id="UP001454036"/>
    </source>
</evidence>
<feature type="chain" id="PRO_5043382835" evidence="1">
    <location>
        <begin position="29"/>
        <end position="92"/>
    </location>
</feature>
<sequence>MEISMKKVSLVLILVLVLIATEFSTVHCRTIKGSMEKGVNMGRIGCDEANPSSTGMDQFAVASSNNLSSGRTSLKGLGFKLASGPSKKGPGH</sequence>
<dbReference type="EMBL" id="BAABME010001656">
    <property type="protein sequence ID" value="GAA0150789.1"/>
    <property type="molecule type" value="Genomic_DNA"/>
</dbReference>
<evidence type="ECO:0000313" key="2">
    <source>
        <dbReference type="EMBL" id="GAA0150789.1"/>
    </source>
</evidence>
<accession>A0AAV3PGL6</accession>
<organism evidence="2 3">
    <name type="scientific">Lithospermum erythrorhizon</name>
    <name type="common">Purple gromwell</name>
    <name type="synonym">Lithospermum officinale var. erythrorhizon</name>
    <dbReference type="NCBI Taxonomy" id="34254"/>
    <lineage>
        <taxon>Eukaryota</taxon>
        <taxon>Viridiplantae</taxon>
        <taxon>Streptophyta</taxon>
        <taxon>Embryophyta</taxon>
        <taxon>Tracheophyta</taxon>
        <taxon>Spermatophyta</taxon>
        <taxon>Magnoliopsida</taxon>
        <taxon>eudicotyledons</taxon>
        <taxon>Gunneridae</taxon>
        <taxon>Pentapetalae</taxon>
        <taxon>asterids</taxon>
        <taxon>lamiids</taxon>
        <taxon>Boraginales</taxon>
        <taxon>Boraginaceae</taxon>
        <taxon>Boraginoideae</taxon>
        <taxon>Lithospermeae</taxon>
        <taxon>Lithospermum</taxon>
    </lineage>
</organism>
<reference evidence="2 3" key="1">
    <citation type="submission" date="2024-01" db="EMBL/GenBank/DDBJ databases">
        <title>The complete chloroplast genome sequence of Lithospermum erythrorhizon: insights into the phylogenetic relationship among Boraginaceae species and the maternal lineages of purple gromwells.</title>
        <authorList>
            <person name="Okada T."/>
            <person name="Watanabe K."/>
        </authorList>
    </citation>
    <scope>NUCLEOTIDE SEQUENCE [LARGE SCALE GENOMIC DNA]</scope>
</reference>
<feature type="signal peptide" evidence="1">
    <location>
        <begin position="1"/>
        <end position="28"/>
    </location>
</feature>
<keyword evidence="1" id="KW-0732">Signal</keyword>
<gene>
    <name evidence="2" type="ORF">LIER_09649</name>
</gene>
<protein>
    <submittedName>
        <fullName evidence="2">Uncharacterized protein</fullName>
    </submittedName>
</protein>
<comment type="caution">
    <text evidence="2">The sequence shown here is derived from an EMBL/GenBank/DDBJ whole genome shotgun (WGS) entry which is preliminary data.</text>
</comment>
<proteinExistence type="predicted"/>
<dbReference type="Proteomes" id="UP001454036">
    <property type="component" value="Unassembled WGS sequence"/>
</dbReference>
<keyword evidence="3" id="KW-1185">Reference proteome</keyword>
<evidence type="ECO:0000256" key="1">
    <source>
        <dbReference type="SAM" id="SignalP"/>
    </source>
</evidence>
<name>A0AAV3PGL6_LITER</name>